<evidence type="ECO:0000313" key="4">
    <source>
        <dbReference type="EMBL" id="ORM72951.1"/>
    </source>
</evidence>
<sequence length="355" mass="41073">MSKKSSAYIDAQQRVVVHQLAKSWLWRSELPTWLLMITLYGGWFSCVLFWQTLGLMASTLLLIVLTTWYLSLQHELIHGHPTRFPRLNQLFGTLPLAVWYPYGFYRDSHLAHHRNHTLTEPEEDPETYYVSPQRWAQLRPWQQNIIHLRNTFPGRILLGPLLDIAATLRALLRSVMTGDKPAIAMWLIHIGLLAALSCWLNHLGFSPLWWVLAVSYPALALTKVRSFYEHRAADAPLARSVNNEAAWPWRLLFLNLNYHSVHHDLPGLPWYGLRTLYLLYREGYHQRNHGFRVAGYGAWMLRFWRKPVGVNVHPGHHKDAQNAHHIVTDVRHRSSEHARPDLSANDAAGATRRAG</sequence>
<keyword evidence="2" id="KW-0812">Transmembrane</keyword>
<evidence type="ECO:0000313" key="5">
    <source>
        <dbReference type="Proteomes" id="UP000193104"/>
    </source>
</evidence>
<feature type="compositionally biased region" description="Basic and acidic residues" evidence="1">
    <location>
        <begin position="331"/>
        <end position="340"/>
    </location>
</feature>
<evidence type="ECO:0000256" key="2">
    <source>
        <dbReference type="SAM" id="Phobius"/>
    </source>
</evidence>
<keyword evidence="2" id="KW-1133">Transmembrane helix</keyword>
<keyword evidence="2" id="KW-0472">Membrane</keyword>
<dbReference type="AlphaFoldDB" id="A0A1X1D8W6"/>
<dbReference type="CDD" id="cd03509">
    <property type="entry name" value="DesA_FADS-like"/>
    <property type="match status" value="1"/>
</dbReference>
<accession>A0A1X1D8W6</accession>
<comment type="caution">
    <text evidence="4">The sequence shown here is derived from an EMBL/GenBank/DDBJ whole genome shotgun (WGS) entry which is preliminary data.</text>
</comment>
<feature type="transmembrane region" description="Helical" evidence="2">
    <location>
        <begin position="56"/>
        <end position="72"/>
    </location>
</feature>
<protein>
    <submittedName>
        <fullName evidence="4">Fatty acid desaturase</fullName>
    </submittedName>
</protein>
<reference evidence="4 5" key="1">
    <citation type="journal article" date="2017" name="Antonie Van Leeuwenhoek">
        <title>Phylogenomic resolution of the bacterial genus Pantoea and its relationship with Erwinia and Tatumella.</title>
        <authorList>
            <person name="Palmer M."/>
            <person name="Steenkamp E.T."/>
            <person name="Coetzee M.P."/>
            <person name="Chan W.Y."/>
            <person name="van Zyl E."/>
            <person name="De Maayer P."/>
            <person name="Coutinho T.A."/>
            <person name="Blom J."/>
            <person name="Smits T.H."/>
            <person name="Duffy B."/>
            <person name="Venter S.N."/>
        </authorList>
    </citation>
    <scope>NUCLEOTIDE SEQUENCE [LARGE SCALE GENOMIC DNA]</scope>
    <source>
        <strain evidence="4 5">LMG 26277</strain>
    </source>
</reference>
<dbReference type="STRING" id="1076551.HA48_12220"/>
<dbReference type="OrthoDB" id="784276at2"/>
<dbReference type="Pfam" id="PF00487">
    <property type="entry name" value="FA_desaturase"/>
    <property type="match status" value="1"/>
</dbReference>
<evidence type="ECO:0000256" key="1">
    <source>
        <dbReference type="SAM" id="MobiDB-lite"/>
    </source>
</evidence>
<dbReference type="RefSeq" id="WP_128601588.1">
    <property type="nucleotide sequence ID" value="NZ_MLFS01000031.1"/>
</dbReference>
<feature type="region of interest" description="Disordered" evidence="1">
    <location>
        <begin position="331"/>
        <end position="355"/>
    </location>
</feature>
<dbReference type="GO" id="GO:0006629">
    <property type="term" value="P:lipid metabolic process"/>
    <property type="evidence" value="ECO:0007669"/>
    <property type="project" value="InterPro"/>
</dbReference>
<dbReference type="InterPro" id="IPR005804">
    <property type="entry name" value="FA_desaturase_dom"/>
</dbReference>
<proteinExistence type="predicted"/>
<evidence type="ECO:0000259" key="3">
    <source>
        <dbReference type="Pfam" id="PF00487"/>
    </source>
</evidence>
<organism evidence="4 5">
    <name type="scientific">Pantoea wallisii</name>
    <dbReference type="NCBI Taxonomy" id="1076551"/>
    <lineage>
        <taxon>Bacteria</taxon>
        <taxon>Pseudomonadati</taxon>
        <taxon>Pseudomonadota</taxon>
        <taxon>Gammaproteobacteria</taxon>
        <taxon>Enterobacterales</taxon>
        <taxon>Erwiniaceae</taxon>
        <taxon>Pantoea</taxon>
    </lineage>
</organism>
<name>A0A1X1D8W6_9GAMM</name>
<dbReference type="Proteomes" id="UP000193104">
    <property type="component" value="Unassembled WGS sequence"/>
</dbReference>
<gene>
    <name evidence="4" type="ORF">HA48_12220</name>
</gene>
<dbReference type="EMBL" id="MLFS01000031">
    <property type="protein sequence ID" value="ORM72951.1"/>
    <property type="molecule type" value="Genomic_DNA"/>
</dbReference>
<keyword evidence="5" id="KW-1185">Reference proteome</keyword>
<feature type="domain" description="Fatty acid desaturase" evidence="3">
    <location>
        <begin position="59"/>
        <end position="291"/>
    </location>
</feature>